<evidence type="ECO:0000313" key="14">
    <source>
        <dbReference type="Proteomes" id="UP000481153"/>
    </source>
</evidence>
<evidence type="ECO:0000256" key="6">
    <source>
        <dbReference type="ARBA" id="ARBA00023180"/>
    </source>
</evidence>
<dbReference type="Proteomes" id="UP000481153">
    <property type="component" value="Unassembled WGS sequence"/>
</dbReference>
<proteinExistence type="inferred from homology"/>
<evidence type="ECO:0000256" key="9">
    <source>
        <dbReference type="SAM" id="MobiDB-lite"/>
    </source>
</evidence>
<feature type="active site" description="Proton donor" evidence="8">
    <location>
        <position position="451"/>
    </location>
</feature>
<feature type="compositionally biased region" description="Polar residues" evidence="9">
    <location>
        <begin position="18"/>
        <end position="28"/>
    </location>
</feature>
<dbReference type="GO" id="GO:0005886">
    <property type="term" value="C:plasma membrane"/>
    <property type="evidence" value="ECO:0007669"/>
    <property type="project" value="TreeGrafter"/>
</dbReference>
<comment type="similarity">
    <text evidence="2">Belongs to the glycosyl hydrolase 20 family.</text>
</comment>
<keyword evidence="10" id="KW-0812">Transmembrane</keyword>
<keyword evidence="10" id="KW-1133">Transmembrane helix</keyword>
<dbReference type="InterPro" id="IPR025705">
    <property type="entry name" value="Beta_hexosaminidase_sua/sub"/>
</dbReference>
<keyword evidence="14" id="KW-1185">Reference proteome</keyword>
<dbReference type="PANTHER" id="PTHR22600">
    <property type="entry name" value="BETA-HEXOSAMINIDASE"/>
    <property type="match status" value="1"/>
</dbReference>
<dbReference type="InterPro" id="IPR015883">
    <property type="entry name" value="Glyco_hydro_20_cat"/>
</dbReference>
<evidence type="ECO:0000259" key="11">
    <source>
        <dbReference type="Pfam" id="PF00728"/>
    </source>
</evidence>
<dbReference type="Gene3D" id="3.20.20.80">
    <property type="entry name" value="Glycosidases"/>
    <property type="match status" value="1"/>
</dbReference>
<evidence type="ECO:0000259" key="12">
    <source>
        <dbReference type="Pfam" id="PF14845"/>
    </source>
</evidence>
<feature type="domain" description="Beta-hexosaminidase eukaryotic type N-terminal" evidence="12">
    <location>
        <begin position="210"/>
        <end position="263"/>
    </location>
</feature>
<evidence type="ECO:0000256" key="1">
    <source>
        <dbReference type="ARBA" id="ARBA00001231"/>
    </source>
</evidence>
<sequence length="676" mass="75308">MVDQNHLQVKTATAKGEPTSSWTQNDTNSPIVMDERVATRHKTRSRRHWILFVMGVVIAAAAASLITYYTTRPKSTATASDASVMDGLSLLNPLGTTTLVKTPAFKYKCTNDQCVQQNLTKDERTTGTTLGGDGIISLRVCEMTCGNGSMLPLPQTYSLKNPDTVAVNVDSFKHQVTGGDATLVAKMQTAFNADMASKKTLALGGIADAGQSATIVATIQSTDASLGQQTDESYELKIAGTTVTITAPTVYGYRHALATLQQLVDWCDLTRTMRMVATVTVKDSPAYKHRGILLDSARNFIPIPNMKRLILTMGRHKLNVLHLHMTDSSAFPLEIKSEPRFNQYGLYQSNMVYTQDAIKDLVAFAKIHGVRVIPEIDAPAHAGAGWQWGPDFGLGELTLCWANTPWMPHCLEAPCGQLNTQNDHVYELLDTIWKEIGDMFDSDVYHLGGDEVWFPCWEDSPAMSSAVKNKTNHADYIELWAKFQKRVQENLWKRFATKNITLWSSDLTTSPYFQYLPKDRVTVQTWDQLWKGDQKRLTDAGYSYIASFQEAHYLDCGLNGVARKDNGWCSPYKTWQVIYDQPLNPGVALENNHLVVGGELVLWTEVTGAAAMEDKIWPRAAAFAERTWRNPNATWLDAMGRMTIATYRIVESGVAADMIQPLWCRQNPTDCTLLTY</sequence>
<keyword evidence="4" id="KW-0732">Signal</keyword>
<dbReference type="GO" id="GO:0030203">
    <property type="term" value="P:glycosaminoglycan metabolic process"/>
    <property type="evidence" value="ECO:0007669"/>
    <property type="project" value="TreeGrafter"/>
</dbReference>
<feature type="transmembrane region" description="Helical" evidence="10">
    <location>
        <begin position="49"/>
        <end position="69"/>
    </location>
</feature>
<evidence type="ECO:0000256" key="4">
    <source>
        <dbReference type="ARBA" id="ARBA00022729"/>
    </source>
</evidence>
<dbReference type="Pfam" id="PF14845">
    <property type="entry name" value="Glycohydro_20b2"/>
    <property type="match status" value="1"/>
</dbReference>
<dbReference type="InterPro" id="IPR017853">
    <property type="entry name" value="GH"/>
</dbReference>
<keyword evidence="5" id="KW-0378">Hydrolase</keyword>
<keyword evidence="6" id="KW-0325">Glycoprotein</keyword>
<dbReference type="SUPFAM" id="SSF51445">
    <property type="entry name" value="(Trans)glycosidases"/>
    <property type="match status" value="1"/>
</dbReference>
<accession>A0A6G0XIU5</accession>
<dbReference type="SUPFAM" id="SSF55545">
    <property type="entry name" value="beta-N-acetylhexosaminidase-like domain"/>
    <property type="match status" value="1"/>
</dbReference>
<dbReference type="VEuPathDB" id="FungiDB:AeMF1_019537"/>
<dbReference type="EC" id="3.2.1.52" evidence="3"/>
<dbReference type="EMBL" id="VJMJ01000054">
    <property type="protein sequence ID" value="KAF0740093.1"/>
    <property type="molecule type" value="Genomic_DNA"/>
</dbReference>
<evidence type="ECO:0000256" key="7">
    <source>
        <dbReference type="ARBA" id="ARBA00023295"/>
    </source>
</evidence>
<evidence type="ECO:0000256" key="2">
    <source>
        <dbReference type="ARBA" id="ARBA00006285"/>
    </source>
</evidence>
<evidence type="ECO:0000256" key="3">
    <source>
        <dbReference type="ARBA" id="ARBA00012663"/>
    </source>
</evidence>
<dbReference type="PRINTS" id="PR00738">
    <property type="entry name" value="GLHYDRLASE20"/>
</dbReference>
<gene>
    <name evidence="13" type="ORF">Ae201684_004334</name>
</gene>
<dbReference type="GO" id="GO:0005975">
    <property type="term" value="P:carbohydrate metabolic process"/>
    <property type="evidence" value="ECO:0007669"/>
    <property type="project" value="InterPro"/>
</dbReference>
<dbReference type="PANTHER" id="PTHR22600:SF26">
    <property type="entry name" value="BETA-N-ACETYLHEXOSAMINIDASE"/>
    <property type="match status" value="1"/>
</dbReference>
<evidence type="ECO:0000256" key="8">
    <source>
        <dbReference type="PIRSR" id="PIRSR625705-1"/>
    </source>
</evidence>
<name>A0A6G0XIU5_9STRA</name>
<keyword evidence="10" id="KW-0472">Membrane</keyword>
<dbReference type="FunFam" id="3.20.20.80:FF:000063">
    <property type="entry name" value="Beta-hexosaminidase"/>
    <property type="match status" value="1"/>
</dbReference>
<feature type="compositionally biased region" description="Polar residues" evidence="9">
    <location>
        <begin position="1"/>
        <end position="11"/>
    </location>
</feature>
<dbReference type="AlphaFoldDB" id="A0A6G0XIU5"/>
<keyword evidence="7" id="KW-0326">Glycosidase</keyword>
<dbReference type="InterPro" id="IPR029018">
    <property type="entry name" value="Hex-like_dom2"/>
</dbReference>
<reference evidence="13 14" key="1">
    <citation type="submission" date="2019-07" db="EMBL/GenBank/DDBJ databases">
        <title>Genomics analysis of Aphanomyces spp. identifies a new class of oomycete effector associated with host adaptation.</title>
        <authorList>
            <person name="Gaulin E."/>
        </authorList>
    </citation>
    <scope>NUCLEOTIDE SEQUENCE [LARGE SCALE GENOMIC DNA]</scope>
    <source>
        <strain evidence="13 14">ATCC 201684</strain>
    </source>
</reference>
<evidence type="ECO:0000313" key="13">
    <source>
        <dbReference type="EMBL" id="KAF0740093.1"/>
    </source>
</evidence>
<feature type="domain" description="Glycoside hydrolase family 20 catalytic" evidence="11">
    <location>
        <begin position="287"/>
        <end position="630"/>
    </location>
</feature>
<dbReference type="Gene3D" id="3.30.379.10">
    <property type="entry name" value="Chitobiase/beta-hexosaminidase domain 2-like"/>
    <property type="match status" value="1"/>
</dbReference>
<protein>
    <recommendedName>
        <fullName evidence="3">beta-N-acetylhexosaminidase</fullName>
        <ecNumber evidence="3">3.2.1.52</ecNumber>
    </recommendedName>
</protein>
<comment type="caution">
    <text evidence="13">The sequence shown here is derived from an EMBL/GenBank/DDBJ whole genome shotgun (WGS) entry which is preliminary data.</text>
</comment>
<dbReference type="Pfam" id="PF00728">
    <property type="entry name" value="Glyco_hydro_20"/>
    <property type="match status" value="1"/>
</dbReference>
<evidence type="ECO:0000256" key="10">
    <source>
        <dbReference type="SAM" id="Phobius"/>
    </source>
</evidence>
<dbReference type="GO" id="GO:0016231">
    <property type="term" value="F:beta-N-acetylglucosaminidase activity"/>
    <property type="evidence" value="ECO:0007669"/>
    <property type="project" value="TreeGrafter"/>
</dbReference>
<dbReference type="InterPro" id="IPR029019">
    <property type="entry name" value="HEX_eukaryotic_N"/>
</dbReference>
<comment type="catalytic activity">
    <reaction evidence="1">
        <text>Hydrolysis of terminal non-reducing N-acetyl-D-hexosamine residues in N-acetyl-beta-D-hexosaminides.</text>
        <dbReference type="EC" id="3.2.1.52"/>
    </reaction>
</comment>
<organism evidence="13 14">
    <name type="scientific">Aphanomyces euteiches</name>
    <dbReference type="NCBI Taxonomy" id="100861"/>
    <lineage>
        <taxon>Eukaryota</taxon>
        <taxon>Sar</taxon>
        <taxon>Stramenopiles</taxon>
        <taxon>Oomycota</taxon>
        <taxon>Saprolegniomycetes</taxon>
        <taxon>Saprolegniales</taxon>
        <taxon>Verrucalvaceae</taxon>
        <taxon>Aphanomyces</taxon>
    </lineage>
</organism>
<feature type="region of interest" description="Disordered" evidence="9">
    <location>
        <begin position="1"/>
        <end position="28"/>
    </location>
</feature>
<evidence type="ECO:0000256" key="5">
    <source>
        <dbReference type="ARBA" id="ARBA00022801"/>
    </source>
</evidence>